<dbReference type="SUPFAM" id="SSF56925">
    <property type="entry name" value="OMPA-like"/>
    <property type="match status" value="1"/>
</dbReference>
<dbReference type="RefSeq" id="WP_157370068.1">
    <property type="nucleotide sequence ID" value="NZ_LT838813.1"/>
</dbReference>
<protein>
    <submittedName>
        <fullName evidence="3">Outer membrane protein beta-barrel domain-containing protein</fullName>
    </submittedName>
</protein>
<evidence type="ECO:0000313" key="3">
    <source>
        <dbReference type="EMBL" id="SMD42400.1"/>
    </source>
</evidence>
<proteinExistence type="predicted"/>
<dbReference type="InterPro" id="IPR011250">
    <property type="entry name" value="OMP/PagP_B-barrel"/>
</dbReference>
<name>A0A1W2H0E7_9BACT</name>
<evidence type="ECO:0000259" key="2">
    <source>
        <dbReference type="Pfam" id="PF13568"/>
    </source>
</evidence>
<accession>A0A1W2H0E7</accession>
<feature type="signal peptide" evidence="1">
    <location>
        <begin position="1"/>
        <end position="20"/>
    </location>
</feature>
<gene>
    <name evidence="3" type="ORF">SAMN00777080_0949</name>
</gene>
<dbReference type="STRING" id="758820.SAMN00777080_0949"/>
<dbReference type="OrthoDB" id="1160354at2"/>
<keyword evidence="4" id="KW-1185">Reference proteome</keyword>
<feature type="domain" description="Outer membrane protein beta-barrel" evidence="2">
    <location>
        <begin position="19"/>
        <end position="168"/>
    </location>
</feature>
<evidence type="ECO:0000313" key="4">
    <source>
        <dbReference type="Proteomes" id="UP000192333"/>
    </source>
</evidence>
<dbReference type="Pfam" id="PF13568">
    <property type="entry name" value="OMP_b-brl_2"/>
    <property type="match status" value="1"/>
</dbReference>
<keyword evidence="1" id="KW-0732">Signal</keyword>
<sequence>MKYYLIAFTMCLMISSSAMAQNHYPNIGVKGGLNFYNVNGNGESDLKSGLHLGLLSHIHLTDQFAFQPEIMYSAQGTKLGSSDNSLNLDYINIPLLFQYMFDNGFRLHAGPQVGFLVNAKAKSGNTTVNVKDGYNSLDLGISFGGSYVFPSTGFGLDARYNHGLSNIYDSSTLHATNRGVQLGVFYLFGHK</sequence>
<feature type="chain" id="PRO_5012777461" evidence="1">
    <location>
        <begin position="21"/>
        <end position="191"/>
    </location>
</feature>
<dbReference type="InterPro" id="IPR025665">
    <property type="entry name" value="Beta-barrel_OMP_2"/>
</dbReference>
<dbReference type="EMBL" id="LT838813">
    <property type="protein sequence ID" value="SMD42400.1"/>
    <property type="molecule type" value="Genomic_DNA"/>
</dbReference>
<dbReference type="AlphaFoldDB" id="A0A1W2H0E7"/>
<reference evidence="4" key="1">
    <citation type="submission" date="2017-04" db="EMBL/GenBank/DDBJ databases">
        <authorList>
            <person name="Varghese N."/>
            <person name="Submissions S."/>
        </authorList>
    </citation>
    <scope>NUCLEOTIDE SEQUENCE [LARGE SCALE GENOMIC DNA]</scope>
    <source>
        <strain evidence="4">DSM 16537</strain>
    </source>
</reference>
<dbReference type="Proteomes" id="UP000192333">
    <property type="component" value="Chromosome I"/>
</dbReference>
<evidence type="ECO:0000256" key="1">
    <source>
        <dbReference type="SAM" id="SignalP"/>
    </source>
</evidence>
<organism evidence="3 4">
    <name type="scientific">Aquiflexum balticum DSM 16537</name>
    <dbReference type="NCBI Taxonomy" id="758820"/>
    <lineage>
        <taxon>Bacteria</taxon>
        <taxon>Pseudomonadati</taxon>
        <taxon>Bacteroidota</taxon>
        <taxon>Cytophagia</taxon>
        <taxon>Cytophagales</taxon>
        <taxon>Cyclobacteriaceae</taxon>
        <taxon>Aquiflexum</taxon>
    </lineage>
</organism>